<feature type="non-terminal residue" evidence="5">
    <location>
        <position position="1"/>
    </location>
</feature>
<dbReference type="GO" id="GO:0042300">
    <property type="term" value="F:beta-amyrin synthase activity"/>
    <property type="evidence" value="ECO:0007669"/>
    <property type="project" value="TreeGrafter"/>
</dbReference>
<reference evidence="5 6" key="1">
    <citation type="journal article" date="2016" name="Sci. Rep.">
        <title>The genome sequence of the outbreeding globe artichoke constructed de novo incorporating a phase-aware low-pass sequencing strategy of F1 progeny.</title>
        <authorList>
            <person name="Scaglione D."/>
            <person name="Reyes-Chin-Wo S."/>
            <person name="Acquadro A."/>
            <person name="Froenicke L."/>
            <person name="Portis E."/>
            <person name="Beitel C."/>
            <person name="Tirone M."/>
            <person name="Mauro R."/>
            <person name="Lo Monaco A."/>
            <person name="Mauromicale G."/>
            <person name="Faccioli P."/>
            <person name="Cattivelli L."/>
            <person name="Rieseberg L."/>
            <person name="Michelmore R."/>
            <person name="Lanteri S."/>
        </authorList>
    </citation>
    <scope>NUCLEOTIDE SEQUENCE [LARGE SCALE GENOMIC DNA]</scope>
    <source>
        <strain evidence="5">2C</strain>
    </source>
</reference>
<evidence type="ECO:0000256" key="1">
    <source>
        <dbReference type="ARBA" id="ARBA00022737"/>
    </source>
</evidence>
<keyword evidence="6" id="KW-1185">Reference proteome</keyword>
<feature type="region of interest" description="Disordered" evidence="3">
    <location>
        <begin position="138"/>
        <end position="170"/>
    </location>
</feature>
<keyword evidence="1" id="KW-0677">Repeat</keyword>
<dbReference type="STRING" id="59895.A0A124RCP8"/>
<dbReference type="PANTHER" id="PTHR11764:SF58">
    <property type="entry name" value="BETA-AMYRIN SYNTHASE-RELATED"/>
    <property type="match status" value="1"/>
</dbReference>
<evidence type="ECO:0000256" key="2">
    <source>
        <dbReference type="ARBA" id="ARBA00023235"/>
    </source>
</evidence>
<protein>
    <submittedName>
        <fullName evidence="5">Prenyltransferase/squalene oxidase</fullName>
    </submittedName>
</protein>
<dbReference type="InterPro" id="IPR018333">
    <property type="entry name" value="Squalene_cyclase"/>
</dbReference>
<dbReference type="InterPro" id="IPR032696">
    <property type="entry name" value="SQ_cyclase_C"/>
</dbReference>
<feature type="non-terminal residue" evidence="5">
    <location>
        <position position="170"/>
    </location>
</feature>
<dbReference type="SUPFAM" id="SSF48239">
    <property type="entry name" value="Terpenoid cyclases/Protein prenyltransferases"/>
    <property type="match status" value="1"/>
</dbReference>
<keyword evidence="2" id="KW-0413">Isomerase</keyword>
<evidence type="ECO:0000256" key="3">
    <source>
        <dbReference type="SAM" id="MobiDB-lite"/>
    </source>
</evidence>
<evidence type="ECO:0000313" key="5">
    <source>
        <dbReference type="EMBL" id="KVG71524.1"/>
    </source>
</evidence>
<dbReference type="GO" id="GO:0005811">
    <property type="term" value="C:lipid droplet"/>
    <property type="evidence" value="ECO:0007669"/>
    <property type="project" value="InterPro"/>
</dbReference>
<evidence type="ECO:0000259" key="4">
    <source>
        <dbReference type="Pfam" id="PF13243"/>
    </source>
</evidence>
<proteinExistence type="predicted"/>
<organism evidence="5 6">
    <name type="scientific">Cynara cardunculus var. scolymus</name>
    <name type="common">Globe artichoke</name>
    <name type="synonym">Cynara scolymus</name>
    <dbReference type="NCBI Taxonomy" id="59895"/>
    <lineage>
        <taxon>Eukaryota</taxon>
        <taxon>Viridiplantae</taxon>
        <taxon>Streptophyta</taxon>
        <taxon>Embryophyta</taxon>
        <taxon>Tracheophyta</taxon>
        <taxon>Spermatophyta</taxon>
        <taxon>Magnoliopsida</taxon>
        <taxon>eudicotyledons</taxon>
        <taxon>Gunneridae</taxon>
        <taxon>Pentapetalae</taxon>
        <taxon>asterids</taxon>
        <taxon>campanulids</taxon>
        <taxon>Asterales</taxon>
        <taxon>Asteraceae</taxon>
        <taxon>Carduoideae</taxon>
        <taxon>Cardueae</taxon>
        <taxon>Carduinae</taxon>
        <taxon>Cynara</taxon>
    </lineage>
</organism>
<dbReference type="GO" id="GO:0016104">
    <property type="term" value="P:triterpenoid biosynthetic process"/>
    <property type="evidence" value="ECO:0007669"/>
    <property type="project" value="InterPro"/>
</dbReference>
<dbReference type="EMBL" id="LEKV01007743">
    <property type="protein sequence ID" value="KVG71524.1"/>
    <property type="molecule type" value="Genomic_DNA"/>
</dbReference>
<comment type="caution">
    <text evidence="5">The sequence shown here is derived from an EMBL/GenBank/DDBJ whole genome shotgun (WGS) entry which is preliminary data.</text>
</comment>
<dbReference type="PANTHER" id="PTHR11764">
    <property type="entry name" value="TERPENE CYCLASE/MUTASE FAMILY MEMBER"/>
    <property type="match status" value="1"/>
</dbReference>
<evidence type="ECO:0000313" key="6">
    <source>
        <dbReference type="Proteomes" id="UP000243975"/>
    </source>
</evidence>
<name>A0A124RCP8_CYNCS</name>
<dbReference type="Pfam" id="PF13243">
    <property type="entry name" value="SQHop_cyclase_C"/>
    <property type="match status" value="1"/>
</dbReference>
<accession>A0A124RCP8</accession>
<dbReference type="InterPro" id="IPR008930">
    <property type="entry name" value="Terpenoid_cyclase/PrenylTrfase"/>
</dbReference>
<dbReference type="AlphaFoldDB" id="A0A124RCP8"/>
<dbReference type="Proteomes" id="UP000243975">
    <property type="component" value="Unassembled WGS sequence"/>
</dbReference>
<dbReference type="Gene3D" id="1.50.10.20">
    <property type="match status" value="1"/>
</dbReference>
<sequence length="170" mass="18668">TFGSQGWDASLAILALLASDLIHEIGPTRRWSLSNLTMLLTFSILQSSSLTLSLSMSMEIGVSVLHTLPGLLLEDWQQSAMGKAVNFLLKTQLEDGGWGESYRSCIEKKYVPLEGGQSNLVQTAWSMMGLIHTQQTTAEADIDDNENADDRQAATIGRRQPQHRGSDECD</sequence>
<dbReference type="Gramene" id="KVG71524">
    <property type="protein sequence ID" value="KVG71524"/>
    <property type="gene ID" value="Ccrd_026249"/>
</dbReference>
<gene>
    <name evidence="5" type="ORF">Ccrd_026249</name>
</gene>
<feature type="domain" description="Squalene cyclase C-terminal" evidence="4">
    <location>
        <begin position="63"/>
        <end position="140"/>
    </location>
</feature>